<accession>A0ACB8AY61</accession>
<keyword evidence="2" id="KW-1185">Reference proteome</keyword>
<reference evidence="1" key="1">
    <citation type="journal article" date="2021" name="New Phytol.">
        <title>Evolutionary innovations through gain and loss of genes in the ectomycorrhizal Boletales.</title>
        <authorList>
            <person name="Wu G."/>
            <person name="Miyauchi S."/>
            <person name="Morin E."/>
            <person name="Kuo A."/>
            <person name="Drula E."/>
            <person name="Varga T."/>
            <person name="Kohler A."/>
            <person name="Feng B."/>
            <person name="Cao Y."/>
            <person name="Lipzen A."/>
            <person name="Daum C."/>
            <person name="Hundley H."/>
            <person name="Pangilinan J."/>
            <person name="Johnson J."/>
            <person name="Barry K."/>
            <person name="LaButti K."/>
            <person name="Ng V."/>
            <person name="Ahrendt S."/>
            <person name="Min B."/>
            <person name="Choi I.G."/>
            <person name="Park H."/>
            <person name="Plett J.M."/>
            <person name="Magnuson J."/>
            <person name="Spatafora J.W."/>
            <person name="Nagy L.G."/>
            <person name="Henrissat B."/>
            <person name="Grigoriev I.V."/>
            <person name="Yang Z.L."/>
            <person name="Xu J."/>
            <person name="Martin F.M."/>
        </authorList>
    </citation>
    <scope>NUCLEOTIDE SEQUENCE</scope>
    <source>
        <strain evidence="1">KUC20120723A-06</strain>
    </source>
</reference>
<evidence type="ECO:0000313" key="2">
    <source>
        <dbReference type="Proteomes" id="UP000790709"/>
    </source>
</evidence>
<evidence type="ECO:0000313" key="1">
    <source>
        <dbReference type="EMBL" id="KAH7918170.1"/>
    </source>
</evidence>
<organism evidence="1 2">
    <name type="scientific">Leucogyrophana mollusca</name>
    <dbReference type="NCBI Taxonomy" id="85980"/>
    <lineage>
        <taxon>Eukaryota</taxon>
        <taxon>Fungi</taxon>
        <taxon>Dikarya</taxon>
        <taxon>Basidiomycota</taxon>
        <taxon>Agaricomycotina</taxon>
        <taxon>Agaricomycetes</taxon>
        <taxon>Agaricomycetidae</taxon>
        <taxon>Boletales</taxon>
        <taxon>Boletales incertae sedis</taxon>
        <taxon>Leucogyrophana</taxon>
    </lineage>
</organism>
<comment type="caution">
    <text evidence="1">The sequence shown here is derived from an EMBL/GenBank/DDBJ whole genome shotgun (WGS) entry which is preliminary data.</text>
</comment>
<dbReference type="EMBL" id="MU266838">
    <property type="protein sequence ID" value="KAH7918170.1"/>
    <property type="molecule type" value="Genomic_DNA"/>
</dbReference>
<name>A0ACB8AY61_9AGAM</name>
<sequence length="374" mass="40869">MCSTSTDVAVIAKILTSVDRYTLSSECSSEHLGAAKAVLMVSFKKCLRKPTQLDAETSAGLPTTQGDCPLSPIANNDSTGDISCSTMDLNVCEPPAKDASASPTDTGPSELSIPSHVDLDLTCCSQHVRKCCVTSPLAADKEDESGFLKDIDVGHTNDMTPLCEDKLCDVDHFFSAPFEKTTSNGVMKKFRNCKKCSTTIVNEITTCRHHCKAKHLGVYHSWAEKNSFKSHLPGDIKKHKEAVAKAEQSCIESHLKERLHMLIQALQHPKFKEMIDTTTCATKGVKIPCCKTTCNEIICDYYALIHVHSQSTIVSGAINLTCNTWQAGNTDGYFAVTGHWIEEAVATIWKLESALLGFSHLNNFHNGKWLGQAL</sequence>
<protein>
    <submittedName>
        <fullName evidence="1">Uncharacterized protein</fullName>
    </submittedName>
</protein>
<proteinExistence type="predicted"/>
<dbReference type="Proteomes" id="UP000790709">
    <property type="component" value="Unassembled WGS sequence"/>
</dbReference>
<gene>
    <name evidence="1" type="ORF">BV22DRAFT_1051912</name>
</gene>